<keyword evidence="2" id="KW-0805">Transcription regulation</keyword>
<evidence type="ECO:0000256" key="2">
    <source>
        <dbReference type="ARBA" id="ARBA00023015"/>
    </source>
</evidence>
<evidence type="ECO:0000256" key="4">
    <source>
        <dbReference type="ARBA" id="ARBA00023163"/>
    </source>
</evidence>
<proteinExistence type="predicted"/>
<keyword evidence="4" id="KW-0804">Transcription</keyword>
<dbReference type="GO" id="GO:0005634">
    <property type="term" value="C:nucleus"/>
    <property type="evidence" value="ECO:0007669"/>
    <property type="project" value="UniProtKB-SubCell"/>
</dbReference>
<dbReference type="InterPro" id="IPR016177">
    <property type="entry name" value="DNA-bd_dom_sf"/>
</dbReference>
<evidence type="ECO:0000313" key="9">
    <source>
        <dbReference type="Proteomes" id="UP001237642"/>
    </source>
</evidence>
<feature type="domain" description="MBD" evidence="7">
    <location>
        <begin position="167"/>
        <end position="233"/>
    </location>
</feature>
<feature type="domain" description="MBD" evidence="7">
    <location>
        <begin position="74"/>
        <end position="147"/>
    </location>
</feature>
<dbReference type="PANTHER" id="PTHR34067">
    <property type="entry name" value="OS04G0193200 PROTEIN"/>
    <property type="match status" value="1"/>
</dbReference>
<feature type="domain" description="MBD" evidence="7">
    <location>
        <begin position="292"/>
        <end position="365"/>
    </location>
</feature>
<feature type="compositionally biased region" description="Polar residues" evidence="6">
    <location>
        <begin position="864"/>
        <end position="889"/>
    </location>
</feature>
<keyword evidence="9" id="KW-1185">Reference proteome</keyword>
<reference evidence="8" key="1">
    <citation type="submission" date="2023-02" db="EMBL/GenBank/DDBJ databases">
        <title>Genome of toxic invasive species Heracleum sosnowskyi carries increased number of genes despite the absence of recent whole-genome duplications.</title>
        <authorList>
            <person name="Schelkunov M."/>
            <person name="Shtratnikova V."/>
            <person name="Makarenko M."/>
            <person name="Klepikova A."/>
            <person name="Omelchenko D."/>
            <person name="Novikova G."/>
            <person name="Obukhova E."/>
            <person name="Bogdanov V."/>
            <person name="Penin A."/>
            <person name="Logacheva M."/>
        </authorList>
    </citation>
    <scope>NUCLEOTIDE SEQUENCE</scope>
    <source>
        <strain evidence="8">Hsosn_3</strain>
        <tissue evidence="8">Leaf</tissue>
    </source>
</reference>
<evidence type="ECO:0000313" key="8">
    <source>
        <dbReference type="EMBL" id="KAK1374794.1"/>
    </source>
</evidence>
<gene>
    <name evidence="8" type="ORF">POM88_030987</name>
</gene>
<dbReference type="Gene3D" id="3.30.890.10">
    <property type="entry name" value="Methyl-cpg-binding Protein 2, Chain A"/>
    <property type="match status" value="5"/>
</dbReference>
<dbReference type="InterPro" id="IPR001739">
    <property type="entry name" value="Methyl_CpG_DNA-bd"/>
</dbReference>
<evidence type="ECO:0000256" key="1">
    <source>
        <dbReference type="ARBA" id="ARBA00004123"/>
    </source>
</evidence>
<dbReference type="SUPFAM" id="SSF54171">
    <property type="entry name" value="DNA-binding domain"/>
    <property type="match status" value="5"/>
</dbReference>
<evidence type="ECO:0000256" key="6">
    <source>
        <dbReference type="SAM" id="MobiDB-lite"/>
    </source>
</evidence>
<feature type="compositionally biased region" description="Basic and acidic residues" evidence="6">
    <location>
        <begin position="382"/>
        <end position="395"/>
    </location>
</feature>
<protein>
    <recommendedName>
        <fullName evidence="7">MBD domain-containing protein</fullName>
    </recommendedName>
</protein>
<comment type="subcellular location">
    <subcellularLocation>
        <location evidence="1">Nucleus</location>
    </subcellularLocation>
</comment>
<feature type="compositionally biased region" description="Basic and acidic residues" evidence="6">
    <location>
        <begin position="720"/>
        <end position="734"/>
    </location>
</feature>
<keyword evidence="3" id="KW-0238">DNA-binding</keyword>
<sequence>MSPEQSPDWLPAGWTSRSKHNDYGKKIKFYVDPATGRKFYSKAQVVKYLEEAKSETIPELAITPVDNVVNKATESKSNESHDWLPDGWIVEERARNSGTKAGSKFKVYTDPKSGHKFYSKPEVSRYLAKISSSSTPQLGINAVNEVSSTVEETKQTNEESKQTIEEAKQTNESQEWLPEGWSVESKSGERGRKRKVYTDPASGFKFYSKPQVSRYLEKINSSPQIFSGSNSSPQIVTGSNSSPQIVTGSANDQCLDQTGSAPSIKPDLNHQMNKSKFDEKKLNGGDDLIDNGTFERITDEKFPPGWVKEIRLRKTDDKQRDQFYIDPISGYKFRSKVDALRYLETGDIRICKCRPIKRDISDLNLMIKNTPHNIDQSTGERNFSKPEVSEDHKTNQSDISGGPSAGGPSAVKVSTSNGAVGKNSSEELPPGWKIEYRTRKMLNRVVRDPYYLDPVTGYVFRSKPDVLRYLETGDINSCKIKPKKRDVNDLTSGENISPSSAEVKKSGTTTKSQFHGEIMDNTIVSKSAVSPKVGRSQNRRKTVAVATMDLSSPAVHTLEASPGKISEPININNASRGEVINLSAANDIILSVINDIFNDDEVLGSEHSIEETQSSIKSKKKRVLNPPLRSSKRLAGVNLDKPVKSSPGESSQAVAGNGDNSFSHISTSPCEVPQQLQTLKEGEIADPTSIWKDNISNELNGCGKMLADQSVTENQFQKQVTEKPGDRSPRKELAQDAFTGDEITSTVFQLDKGKGQQGDAVKSHSERQEPEKQDDSRHEPGQPPIEYPYMEDPCFEFAFKTLTGAIPVEENLSFQDYFKQQDTSQNEYNGQITQLSESVPPGFSTIGVASHSTAIETPVPLQQLPPNSSTYPASENISAPNFTNTNQQFGVGDGWQTKAK</sequence>
<feature type="region of interest" description="Disordered" evidence="6">
    <location>
        <begin position="486"/>
        <end position="515"/>
    </location>
</feature>
<feature type="region of interest" description="Disordered" evidence="6">
    <location>
        <begin position="713"/>
        <end position="789"/>
    </location>
</feature>
<feature type="domain" description="MBD" evidence="7">
    <location>
        <begin position="1"/>
        <end position="72"/>
    </location>
</feature>
<accession>A0AAD8MJB3</accession>
<keyword evidence="5" id="KW-0539">Nucleus</keyword>
<evidence type="ECO:0000259" key="7">
    <source>
        <dbReference type="PROSITE" id="PS50982"/>
    </source>
</evidence>
<evidence type="ECO:0000256" key="5">
    <source>
        <dbReference type="ARBA" id="ARBA00023242"/>
    </source>
</evidence>
<dbReference type="Pfam" id="PF01429">
    <property type="entry name" value="MBD"/>
    <property type="match status" value="5"/>
</dbReference>
<feature type="region of interest" description="Disordered" evidence="6">
    <location>
        <begin position="167"/>
        <end position="192"/>
    </location>
</feature>
<name>A0AAD8MJB3_9APIA</name>
<evidence type="ECO:0000256" key="3">
    <source>
        <dbReference type="ARBA" id="ARBA00023125"/>
    </source>
</evidence>
<dbReference type="AlphaFoldDB" id="A0AAD8MJB3"/>
<feature type="region of interest" description="Disordered" evidence="6">
    <location>
        <begin position="1"/>
        <end position="20"/>
    </location>
</feature>
<comment type="caution">
    <text evidence="8">The sequence shown here is derived from an EMBL/GenBank/DDBJ whole genome shotgun (WGS) entry which is preliminary data.</text>
</comment>
<dbReference type="PANTHER" id="PTHR34067:SF20">
    <property type="entry name" value="OS08G0206700 PROTEIN"/>
    <property type="match status" value="1"/>
</dbReference>
<feature type="region of interest" description="Disordered" evidence="6">
    <location>
        <begin position="370"/>
        <end position="429"/>
    </location>
</feature>
<dbReference type="InterPro" id="IPR038945">
    <property type="entry name" value="MBD13-like"/>
</dbReference>
<feature type="domain" description="MBD" evidence="7">
    <location>
        <begin position="418"/>
        <end position="495"/>
    </location>
</feature>
<reference evidence="8" key="2">
    <citation type="submission" date="2023-05" db="EMBL/GenBank/DDBJ databases">
        <authorList>
            <person name="Schelkunov M.I."/>
        </authorList>
    </citation>
    <scope>NUCLEOTIDE SEQUENCE</scope>
    <source>
        <strain evidence="8">Hsosn_3</strain>
        <tissue evidence="8">Leaf</tissue>
    </source>
</reference>
<feature type="region of interest" description="Disordered" evidence="6">
    <location>
        <begin position="612"/>
        <end position="668"/>
    </location>
</feature>
<dbReference type="EMBL" id="JAUIZM010000007">
    <property type="protein sequence ID" value="KAK1374794.1"/>
    <property type="molecule type" value="Genomic_DNA"/>
</dbReference>
<dbReference type="Proteomes" id="UP001237642">
    <property type="component" value="Unassembled WGS sequence"/>
</dbReference>
<feature type="region of interest" description="Disordered" evidence="6">
    <location>
        <begin position="861"/>
        <end position="900"/>
    </location>
</feature>
<feature type="compositionally biased region" description="Basic and acidic residues" evidence="6">
    <location>
        <begin position="761"/>
        <end position="780"/>
    </location>
</feature>
<feature type="compositionally biased region" description="Polar residues" evidence="6">
    <location>
        <begin position="370"/>
        <end position="381"/>
    </location>
</feature>
<feature type="compositionally biased region" description="Polar residues" evidence="6">
    <location>
        <begin position="489"/>
        <end position="513"/>
    </location>
</feature>
<feature type="compositionally biased region" description="Polar residues" evidence="6">
    <location>
        <begin position="647"/>
        <end position="668"/>
    </location>
</feature>
<dbReference type="GO" id="GO:0003677">
    <property type="term" value="F:DNA binding"/>
    <property type="evidence" value="ECO:0007669"/>
    <property type="project" value="UniProtKB-KW"/>
</dbReference>
<dbReference type="PROSITE" id="PS50982">
    <property type="entry name" value="MBD"/>
    <property type="match status" value="5"/>
</dbReference>
<feature type="compositionally biased region" description="Low complexity" evidence="6">
    <location>
        <begin position="400"/>
        <end position="410"/>
    </location>
</feature>
<organism evidence="8 9">
    <name type="scientific">Heracleum sosnowskyi</name>
    <dbReference type="NCBI Taxonomy" id="360622"/>
    <lineage>
        <taxon>Eukaryota</taxon>
        <taxon>Viridiplantae</taxon>
        <taxon>Streptophyta</taxon>
        <taxon>Embryophyta</taxon>
        <taxon>Tracheophyta</taxon>
        <taxon>Spermatophyta</taxon>
        <taxon>Magnoliopsida</taxon>
        <taxon>eudicotyledons</taxon>
        <taxon>Gunneridae</taxon>
        <taxon>Pentapetalae</taxon>
        <taxon>asterids</taxon>
        <taxon>campanulids</taxon>
        <taxon>Apiales</taxon>
        <taxon>Apiaceae</taxon>
        <taxon>Apioideae</taxon>
        <taxon>apioid superclade</taxon>
        <taxon>Tordylieae</taxon>
        <taxon>Tordyliinae</taxon>
        <taxon>Heracleum</taxon>
    </lineage>
</organism>